<evidence type="ECO:0000313" key="2">
    <source>
        <dbReference type="EMBL" id="GLI93839.1"/>
    </source>
</evidence>
<accession>A0A9W6GVK4</accession>
<dbReference type="RefSeq" id="WP_281803876.1">
    <property type="nucleotide sequence ID" value="NZ_BSEC01000001.1"/>
</dbReference>
<dbReference type="AlphaFoldDB" id="A0A9W6GVK4"/>
<dbReference type="Proteomes" id="UP001144323">
    <property type="component" value="Unassembled WGS sequence"/>
</dbReference>
<keyword evidence="3" id="KW-1185">Reference proteome</keyword>
<gene>
    <name evidence="2" type="ORF">LMG27198_28310</name>
</gene>
<proteinExistence type="predicted"/>
<name>A0A9W6GVK4_9HYPH</name>
<dbReference type="EMBL" id="BSEC01000001">
    <property type="protein sequence ID" value="GLI93839.1"/>
    <property type="molecule type" value="Genomic_DNA"/>
</dbReference>
<dbReference type="InterPro" id="IPR018687">
    <property type="entry name" value="DUF2177_membr"/>
</dbReference>
<keyword evidence="1" id="KW-0812">Transmembrane</keyword>
<sequence>MKQVLFAYAGTAASMLALDAVWLSTMAERLYRPELGDLLAEDFRAEPALAFYVVYIFGVTRFAALPALRDGGWRKALLDGALLGLVAYGTYDLTNEATLRRWPFVVTAFDLLWGAFLTGVSAVAGYLAARRVTSSA</sequence>
<dbReference type="Pfam" id="PF09945">
    <property type="entry name" value="DUF2177"/>
    <property type="match status" value="1"/>
</dbReference>
<feature type="transmembrane region" description="Helical" evidence="1">
    <location>
        <begin position="76"/>
        <end position="91"/>
    </location>
</feature>
<evidence type="ECO:0000313" key="3">
    <source>
        <dbReference type="Proteomes" id="UP001144323"/>
    </source>
</evidence>
<organism evidence="2 3">
    <name type="scientific">Methylocystis echinoides</name>
    <dbReference type="NCBI Taxonomy" id="29468"/>
    <lineage>
        <taxon>Bacteria</taxon>
        <taxon>Pseudomonadati</taxon>
        <taxon>Pseudomonadota</taxon>
        <taxon>Alphaproteobacteria</taxon>
        <taxon>Hyphomicrobiales</taxon>
        <taxon>Methylocystaceae</taxon>
        <taxon>Methylocystis</taxon>
    </lineage>
</organism>
<protein>
    <submittedName>
        <fullName evidence="2">Membrane protein</fullName>
    </submittedName>
</protein>
<feature type="transmembrane region" description="Helical" evidence="1">
    <location>
        <begin position="111"/>
        <end position="129"/>
    </location>
</feature>
<feature type="transmembrane region" description="Helical" evidence="1">
    <location>
        <begin position="47"/>
        <end position="64"/>
    </location>
</feature>
<evidence type="ECO:0000256" key="1">
    <source>
        <dbReference type="SAM" id="Phobius"/>
    </source>
</evidence>
<comment type="caution">
    <text evidence="2">The sequence shown here is derived from an EMBL/GenBank/DDBJ whole genome shotgun (WGS) entry which is preliminary data.</text>
</comment>
<keyword evidence="1" id="KW-0472">Membrane</keyword>
<keyword evidence="1" id="KW-1133">Transmembrane helix</keyword>
<reference evidence="2" key="1">
    <citation type="journal article" date="2023" name="Int. J. Syst. Evol. Microbiol.">
        <title>Methylocystis iwaonis sp. nov., a type II methane-oxidizing bacterium from surface soil of a rice paddy field in Japan, and emended description of the genus Methylocystis (ex Whittenbury et al. 1970) Bowman et al. 1993.</title>
        <authorList>
            <person name="Kaise H."/>
            <person name="Sawadogo J.B."/>
            <person name="Alam M.S."/>
            <person name="Ueno C."/>
            <person name="Dianou D."/>
            <person name="Shinjo R."/>
            <person name="Asakawa S."/>
        </authorList>
    </citation>
    <scope>NUCLEOTIDE SEQUENCE</scope>
    <source>
        <strain evidence="2">LMG27198</strain>
    </source>
</reference>